<dbReference type="Ensembl" id="ENSSANT00000016307.1">
    <property type="protein sequence ID" value="ENSSANP00000015299.1"/>
    <property type="gene ID" value="ENSSANG00000008074.1"/>
</dbReference>
<protein>
    <recommendedName>
        <fullName evidence="6">Immunoglobulin V-set domain-containing protein</fullName>
    </recommendedName>
</protein>
<sequence length="317" mass="35627">MAFGHLLMIFIAVLISTTAENAVSVQTGSSVQLDIQTDKLLPFDTLVWMNHESENIVTFSKKTVETEINNYSVVFNLSTFSLTLKNTKKTDSGLYTAEIFGSNNINVAKYRVSVIDPVDSPVLNWNVTMIAVNSCIVNVSCSGHDRTIREIYHNNNCSQKENISFKIQTLTLYCKEDIVICNYSNPVSWKNNTIQIKHLCTPYQKHCSICWNMTVWIICTTASVSFSVQFRSGHQVFPDFLVLFIALLIWLNNSQIPAEMQKNNHPSTTYSTIGQHQTTSLDTETDHTVYSIVCKSSNGRPPVTSDVGRMPDPAFTK</sequence>
<accession>A0A671L5K2</accession>
<dbReference type="GO" id="GO:0016020">
    <property type="term" value="C:membrane"/>
    <property type="evidence" value="ECO:0007669"/>
    <property type="project" value="UniProtKB-SubCell"/>
</dbReference>
<evidence type="ECO:0000256" key="3">
    <source>
        <dbReference type="ARBA" id="ARBA00023136"/>
    </source>
</evidence>
<dbReference type="InterPro" id="IPR013106">
    <property type="entry name" value="Ig_V-set"/>
</dbReference>
<dbReference type="InterPro" id="IPR013783">
    <property type="entry name" value="Ig-like_fold"/>
</dbReference>
<dbReference type="SUPFAM" id="SSF48726">
    <property type="entry name" value="Immunoglobulin"/>
    <property type="match status" value="1"/>
</dbReference>
<dbReference type="Pfam" id="PF07686">
    <property type="entry name" value="V-set"/>
    <property type="match status" value="1"/>
</dbReference>
<keyword evidence="3" id="KW-0472">Membrane</keyword>
<evidence type="ECO:0000256" key="4">
    <source>
        <dbReference type="ARBA" id="ARBA00023180"/>
    </source>
</evidence>
<evidence type="ECO:0000256" key="5">
    <source>
        <dbReference type="SAM" id="SignalP"/>
    </source>
</evidence>
<dbReference type="PANTHER" id="PTHR12080:SF56">
    <property type="entry name" value="NATURAL KILLER CELL RECEPTOR 2B4"/>
    <property type="match status" value="1"/>
</dbReference>
<organism evidence="7 8">
    <name type="scientific">Sinocyclocheilus anshuiensis</name>
    <dbReference type="NCBI Taxonomy" id="1608454"/>
    <lineage>
        <taxon>Eukaryota</taxon>
        <taxon>Metazoa</taxon>
        <taxon>Chordata</taxon>
        <taxon>Craniata</taxon>
        <taxon>Vertebrata</taxon>
        <taxon>Euteleostomi</taxon>
        <taxon>Actinopterygii</taxon>
        <taxon>Neopterygii</taxon>
        <taxon>Teleostei</taxon>
        <taxon>Ostariophysi</taxon>
        <taxon>Cypriniformes</taxon>
        <taxon>Cyprinidae</taxon>
        <taxon>Cyprininae</taxon>
        <taxon>Sinocyclocheilus</taxon>
    </lineage>
</organism>
<keyword evidence="8" id="KW-1185">Reference proteome</keyword>
<feature type="domain" description="Immunoglobulin V-set" evidence="6">
    <location>
        <begin position="20"/>
        <end position="109"/>
    </location>
</feature>
<evidence type="ECO:0000259" key="6">
    <source>
        <dbReference type="Pfam" id="PF07686"/>
    </source>
</evidence>
<proteinExistence type="predicted"/>
<keyword evidence="4" id="KW-0325">Glycoprotein</keyword>
<feature type="signal peptide" evidence="5">
    <location>
        <begin position="1"/>
        <end position="19"/>
    </location>
</feature>
<feature type="chain" id="PRO_5025530756" description="Immunoglobulin V-set domain-containing protein" evidence="5">
    <location>
        <begin position="20"/>
        <end position="317"/>
    </location>
</feature>
<dbReference type="AlphaFoldDB" id="A0A671L5K2"/>
<reference evidence="7" key="2">
    <citation type="submission" date="2025-09" db="UniProtKB">
        <authorList>
            <consortium name="Ensembl"/>
        </authorList>
    </citation>
    <scope>IDENTIFICATION</scope>
</reference>
<evidence type="ECO:0000313" key="7">
    <source>
        <dbReference type="Ensembl" id="ENSSANP00000015299.1"/>
    </source>
</evidence>
<dbReference type="InterPro" id="IPR036179">
    <property type="entry name" value="Ig-like_dom_sf"/>
</dbReference>
<comment type="subcellular location">
    <subcellularLocation>
        <location evidence="1">Membrane</location>
    </subcellularLocation>
</comment>
<dbReference type="PANTHER" id="PTHR12080">
    <property type="entry name" value="SIGNALING LYMPHOCYTIC ACTIVATION MOLECULE"/>
    <property type="match status" value="1"/>
</dbReference>
<evidence type="ECO:0000256" key="1">
    <source>
        <dbReference type="ARBA" id="ARBA00004370"/>
    </source>
</evidence>
<dbReference type="InterPro" id="IPR015631">
    <property type="entry name" value="CD2/SLAM_rcpt"/>
</dbReference>
<reference evidence="7" key="1">
    <citation type="submission" date="2025-08" db="UniProtKB">
        <authorList>
            <consortium name="Ensembl"/>
        </authorList>
    </citation>
    <scope>IDENTIFICATION</scope>
</reference>
<keyword evidence="2 5" id="KW-0732">Signal</keyword>
<evidence type="ECO:0000313" key="8">
    <source>
        <dbReference type="Proteomes" id="UP000472260"/>
    </source>
</evidence>
<dbReference type="Gene3D" id="2.60.40.10">
    <property type="entry name" value="Immunoglobulins"/>
    <property type="match status" value="1"/>
</dbReference>
<evidence type="ECO:0000256" key="2">
    <source>
        <dbReference type="ARBA" id="ARBA00022729"/>
    </source>
</evidence>
<name>A0A671L5K2_9TELE</name>
<dbReference type="Proteomes" id="UP000472260">
    <property type="component" value="Unassembled WGS sequence"/>
</dbReference>